<protein>
    <submittedName>
        <fullName evidence="3">Uncharacterized protein</fullName>
    </submittedName>
</protein>
<dbReference type="EMBL" id="BRXU01000001">
    <property type="protein sequence ID" value="GLC48017.1"/>
    <property type="molecule type" value="Genomic_DNA"/>
</dbReference>
<comment type="caution">
    <text evidence="3">The sequence shown here is derived from an EMBL/GenBank/DDBJ whole genome shotgun (WGS) entry which is preliminary data.</text>
</comment>
<reference evidence="3 4" key="2">
    <citation type="journal article" date="2023" name="Commun. Biol.">
        <title>Reorganization of the ancestral sex-determining regions during the evolution of trioecy in Pleodorina starrii.</title>
        <authorList>
            <person name="Takahashi K."/>
            <person name="Suzuki S."/>
            <person name="Kawai-Toyooka H."/>
            <person name="Yamamoto K."/>
            <person name="Hamaji T."/>
            <person name="Ootsuki R."/>
            <person name="Yamaguchi H."/>
            <person name="Kawachi M."/>
            <person name="Higashiyama T."/>
            <person name="Nozaki H."/>
        </authorList>
    </citation>
    <scope>NUCLEOTIDE SEQUENCE [LARGE SCALE GENOMIC DNA]</scope>
    <source>
        <strain evidence="3 4">NIES-4479</strain>
    </source>
</reference>
<evidence type="ECO:0000313" key="4">
    <source>
        <dbReference type="Proteomes" id="UP001165080"/>
    </source>
</evidence>
<dbReference type="EMBL" id="BRXU01000007">
    <property type="protein sequence ID" value="GLC53077.1"/>
    <property type="molecule type" value="Genomic_DNA"/>
</dbReference>
<feature type="compositionally biased region" description="Polar residues" evidence="1">
    <location>
        <begin position="11"/>
        <end position="35"/>
    </location>
</feature>
<gene>
    <name evidence="3" type="primary">PLESTB001094</name>
    <name evidence="2" type="synonym">PLESTB000051</name>
    <name evidence="2" type="ORF">PLESTB_000049900</name>
    <name evidence="3" type="ORF">PLESTB_000705300</name>
</gene>
<name>A0A9W6BK62_9CHLO</name>
<dbReference type="AlphaFoldDB" id="A0A9W6BK62"/>
<reference evidence="3" key="1">
    <citation type="submission" date="2022-08" db="EMBL/GenBank/DDBJ databases">
        <authorList>
            <person name="Takahashi K."/>
            <person name="Suzuki S."/>
            <person name="Kawachi M."/>
            <person name="Higashiyama T."/>
            <person name="Nozaki H."/>
        </authorList>
    </citation>
    <scope>NUCLEOTIDE SEQUENCE</scope>
    <source>
        <strain evidence="3">NIES-4479</strain>
    </source>
</reference>
<accession>A0A9W6BK62</accession>
<organism evidence="3 4">
    <name type="scientific">Pleodorina starrii</name>
    <dbReference type="NCBI Taxonomy" id="330485"/>
    <lineage>
        <taxon>Eukaryota</taxon>
        <taxon>Viridiplantae</taxon>
        <taxon>Chlorophyta</taxon>
        <taxon>core chlorophytes</taxon>
        <taxon>Chlorophyceae</taxon>
        <taxon>CS clade</taxon>
        <taxon>Chlamydomonadales</taxon>
        <taxon>Volvocaceae</taxon>
        <taxon>Pleodorina</taxon>
    </lineage>
</organism>
<dbReference type="Proteomes" id="UP001165080">
    <property type="component" value="Unassembled WGS sequence"/>
</dbReference>
<sequence length="103" mass="11309">MQGLVPKRANSLCSPCSPTTNTPISVQHDGNGTTWAPQQQPEPAAATYRTVYPCRPTNMEMRPSPATLRRTSSYDTFHFTPRNAREAPARIPVLPSVPSPFCP</sequence>
<feature type="region of interest" description="Disordered" evidence="1">
    <location>
        <begin position="1"/>
        <end position="44"/>
    </location>
</feature>
<proteinExistence type="predicted"/>
<evidence type="ECO:0000256" key="1">
    <source>
        <dbReference type="SAM" id="MobiDB-lite"/>
    </source>
</evidence>
<keyword evidence="4" id="KW-1185">Reference proteome</keyword>
<evidence type="ECO:0000313" key="2">
    <source>
        <dbReference type="EMBL" id="GLC48017.1"/>
    </source>
</evidence>
<evidence type="ECO:0000313" key="3">
    <source>
        <dbReference type="EMBL" id="GLC53077.1"/>
    </source>
</evidence>